<keyword evidence="1" id="KW-0472">Membrane</keyword>
<dbReference type="InterPro" id="IPR052556">
    <property type="entry name" value="PolySynth_Transporter"/>
</dbReference>
<accession>A0AA97AGJ4</accession>
<keyword evidence="1" id="KW-1133">Transmembrane helix</keyword>
<protein>
    <submittedName>
        <fullName evidence="2">Oligosaccharide flippase family protein</fullName>
    </submittedName>
</protein>
<feature type="transmembrane region" description="Helical" evidence="1">
    <location>
        <begin position="416"/>
        <end position="434"/>
    </location>
</feature>
<evidence type="ECO:0000256" key="1">
    <source>
        <dbReference type="SAM" id="Phobius"/>
    </source>
</evidence>
<feature type="transmembrane region" description="Helical" evidence="1">
    <location>
        <begin position="44"/>
        <end position="67"/>
    </location>
</feature>
<reference evidence="2" key="1">
    <citation type="submission" date="2020-05" db="EMBL/GenBank/DDBJ databases">
        <authorList>
            <person name="Zhu T."/>
            <person name="Keshari N."/>
            <person name="Lu X."/>
        </authorList>
    </citation>
    <scope>NUCLEOTIDE SEQUENCE</scope>
    <source>
        <strain evidence="2">NK1-12</strain>
    </source>
</reference>
<dbReference type="PANTHER" id="PTHR43424:SF1">
    <property type="entry name" value="LOCUS PUTATIVE PROTEIN 1-RELATED"/>
    <property type="match status" value="1"/>
</dbReference>
<name>A0AA97AGJ4_9CYAN</name>
<dbReference type="EMBL" id="CP053586">
    <property type="protein sequence ID" value="WNZ24390.1"/>
    <property type="molecule type" value="Genomic_DNA"/>
</dbReference>
<feature type="transmembrane region" description="Helical" evidence="1">
    <location>
        <begin position="329"/>
        <end position="350"/>
    </location>
</feature>
<feature type="transmembrane region" description="Helical" evidence="1">
    <location>
        <begin position="143"/>
        <end position="164"/>
    </location>
</feature>
<dbReference type="AlphaFoldDB" id="A0AA97AGJ4"/>
<gene>
    <name evidence="2" type="ORF">HJG54_17020</name>
</gene>
<dbReference type="RefSeq" id="WP_316430173.1">
    <property type="nucleotide sequence ID" value="NZ_CP053586.1"/>
</dbReference>
<feature type="transmembrane region" description="Helical" evidence="1">
    <location>
        <begin position="12"/>
        <end position="32"/>
    </location>
</feature>
<feature type="transmembrane region" description="Helical" evidence="1">
    <location>
        <begin position="170"/>
        <end position="196"/>
    </location>
</feature>
<evidence type="ECO:0000313" key="2">
    <source>
        <dbReference type="EMBL" id="WNZ24390.1"/>
    </source>
</evidence>
<sequence>MPGQRQLIGNSFSVILGRLTQGVTSFIITAAIARSLGSQALGQYLIGFTYYFIFMSIIAQGFRTLFIRELSRNPSDAPICLVSGTLLQLVASLIGYILLCITIFLFPYSDETSIVCYIIGLAIIPFSLSNIPEAIMQAQEKMHLIAISTVPIYILRVGSIIWAMELGFQINQIALIFVLSETLILLIEWVLVLRLVQPNWRINWRFIRQTTGSVRTFLALFAIDVLNSRRQLLILSVFGSEALVGLFGGILQFMMPFDIVNQGVLNAVFPRLSKAASSGGNGLRRPVEQLLEVSLCLAVPYVIGLFFIGKELLALVYQNREFADTSIPLSLVAISLIVIALCSPLSQALVAGGLERINLREVIVNALIGGIISIVLISRYQLIGAALTPIITASISLGQFAYSVHVRLFQVNLWAVIRRPLFVGGFMLLVFMGLQQLEQDVLLKAAMATGLYSLLIIGMGIHLLGGPNIVLAKLLTKYQKS</sequence>
<feature type="transmembrane region" description="Helical" evidence="1">
    <location>
        <begin position="362"/>
        <end position="380"/>
    </location>
</feature>
<proteinExistence type="predicted"/>
<feature type="transmembrane region" description="Helical" evidence="1">
    <location>
        <begin position="112"/>
        <end position="131"/>
    </location>
</feature>
<feature type="transmembrane region" description="Helical" evidence="1">
    <location>
        <begin position="454"/>
        <end position="475"/>
    </location>
</feature>
<dbReference type="Pfam" id="PF13440">
    <property type="entry name" value="Polysacc_synt_3"/>
    <property type="match status" value="1"/>
</dbReference>
<organism evidence="2">
    <name type="scientific">Leptolyngbya sp. NK1-12</name>
    <dbReference type="NCBI Taxonomy" id="2547451"/>
    <lineage>
        <taxon>Bacteria</taxon>
        <taxon>Bacillati</taxon>
        <taxon>Cyanobacteriota</taxon>
        <taxon>Cyanophyceae</taxon>
        <taxon>Leptolyngbyales</taxon>
        <taxon>Leptolyngbyaceae</taxon>
        <taxon>Leptolyngbya group</taxon>
        <taxon>Leptolyngbya</taxon>
    </lineage>
</organism>
<feature type="transmembrane region" description="Helical" evidence="1">
    <location>
        <begin position="79"/>
        <end position="106"/>
    </location>
</feature>
<feature type="transmembrane region" description="Helical" evidence="1">
    <location>
        <begin position="386"/>
        <end position="404"/>
    </location>
</feature>
<dbReference type="PANTHER" id="PTHR43424">
    <property type="entry name" value="LOCUS PUTATIVE PROTEIN 1-RELATED"/>
    <property type="match status" value="1"/>
</dbReference>
<keyword evidence="1" id="KW-0812">Transmembrane</keyword>